<evidence type="ECO:0000313" key="8">
    <source>
        <dbReference type="Proteomes" id="UP001497623"/>
    </source>
</evidence>
<comment type="caution">
    <text evidence="7">The sequence shown here is derived from an EMBL/GenBank/DDBJ whole genome shotgun (WGS) entry which is preliminary data.</text>
</comment>
<feature type="transmembrane region" description="Helical" evidence="5">
    <location>
        <begin position="401"/>
        <end position="426"/>
    </location>
</feature>
<dbReference type="PROSITE" id="PS50089">
    <property type="entry name" value="ZF_RING_2"/>
    <property type="match status" value="1"/>
</dbReference>
<keyword evidence="1" id="KW-0479">Metal-binding</keyword>
<evidence type="ECO:0000313" key="7">
    <source>
        <dbReference type="EMBL" id="CAL4062139.1"/>
    </source>
</evidence>
<feature type="transmembrane region" description="Helical" evidence="5">
    <location>
        <begin position="301"/>
        <end position="319"/>
    </location>
</feature>
<feature type="domain" description="RING-type" evidence="6">
    <location>
        <begin position="119"/>
        <end position="158"/>
    </location>
</feature>
<dbReference type="Gene3D" id="3.30.40.10">
    <property type="entry name" value="Zinc/RING finger domain, C3HC4 (zinc finger)"/>
    <property type="match status" value="1"/>
</dbReference>
<dbReference type="InterPro" id="IPR027370">
    <property type="entry name" value="Znf-RING_euk"/>
</dbReference>
<dbReference type="InterPro" id="IPR001841">
    <property type="entry name" value="Znf_RING"/>
</dbReference>
<dbReference type="AlphaFoldDB" id="A0AAV2PNQ5"/>
<keyword evidence="5" id="KW-0472">Membrane</keyword>
<dbReference type="SUPFAM" id="SSF57850">
    <property type="entry name" value="RING/U-box"/>
    <property type="match status" value="1"/>
</dbReference>
<protein>
    <recommendedName>
        <fullName evidence="6">RING-type domain-containing protein</fullName>
    </recommendedName>
</protein>
<keyword evidence="8" id="KW-1185">Reference proteome</keyword>
<dbReference type="InterPro" id="IPR017907">
    <property type="entry name" value="Znf_RING_CS"/>
</dbReference>
<dbReference type="PANTHER" id="PTHR24103">
    <property type="entry name" value="E3 UBIQUITIN-PROTEIN LIGASE TRIM"/>
    <property type="match status" value="1"/>
</dbReference>
<organism evidence="7 8">
    <name type="scientific">Meganyctiphanes norvegica</name>
    <name type="common">Northern krill</name>
    <name type="synonym">Thysanopoda norvegica</name>
    <dbReference type="NCBI Taxonomy" id="48144"/>
    <lineage>
        <taxon>Eukaryota</taxon>
        <taxon>Metazoa</taxon>
        <taxon>Ecdysozoa</taxon>
        <taxon>Arthropoda</taxon>
        <taxon>Crustacea</taxon>
        <taxon>Multicrustacea</taxon>
        <taxon>Malacostraca</taxon>
        <taxon>Eumalacostraca</taxon>
        <taxon>Eucarida</taxon>
        <taxon>Euphausiacea</taxon>
        <taxon>Euphausiidae</taxon>
        <taxon>Meganyctiphanes</taxon>
    </lineage>
</organism>
<dbReference type="EMBL" id="CAXKWB010000742">
    <property type="protein sequence ID" value="CAL4062139.1"/>
    <property type="molecule type" value="Genomic_DNA"/>
</dbReference>
<evidence type="ECO:0000256" key="4">
    <source>
        <dbReference type="PROSITE-ProRule" id="PRU00175"/>
    </source>
</evidence>
<feature type="transmembrane region" description="Helical" evidence="5">
    <location>
        <begin position="432"/>
        <end position="450"/>
    </location>
</feature>
<dbReference type="Proteomes" id="UP001497623">
    <property type="component" value="Unassembled WGS sequence"/>
</dbReference>
<feature type="transmembrane region" description="Helical" evidence="5">
    <location>
        <begin position="331"/>
        <end position="351"/>
    </location>
</feature>
<dbReference type="PROSITE" id="PS00518">
    <property type="entry name" value="ZF_RING_1"/>
    <property type="match status" value="1"/>
</dbReference>
<sequence>MAVRRHPYKKSIWKIMKMELDSPSPQMELKSPSPQVELEIPFPMQNMESEDQFPQVKLESSSPQMKLEIPFSKQNIELQSQFPQMELESQFPEVELESPSPQMELQNPFPQMDLESLTCPVCLDVMCDPVMLPLCGHSLCRVCLANITPLPPCCPVCRKEHRGPSPMKLPTNFAVANLTSSHLKIENNTSVRKRSLTVMEIPSAPPFSSATENDQEIILNSNQNFPEVHYVDRHHPTLQNTKSSEMTDGKNIDSSAFSCIHVLQLVLITVIILGFKVYYLWMILDWLFNITQKNFIYIEKLYLLIFGCSGLPKFIHLVYRFFKGSPTNFEISLFVHYFIFDIVWIIVGIVFEVNVEVFLRVTIPSTIIMGFGISVSALSVTTLPLTPEMKATSGCARFTGYIFLGLSVIGFICSFLAMIVLGSINFTGYEQLYLIVAGTCGIQTSFHAIYRLMNGKSFKWENYLFILYLLIHSSWFLVGLSGVIPLSRLVFWLSSTPSLTIIVINILISSHSLTPALLLCCANTYNTLI</sequence>
<keyword evidence="3" id="KW-0862">Zinc</keyword>
<evidence type="ECO:0000256" key="3">
    <source>
        <dbReference type="ARBA" id="ARBA00022833"/>
    </source>
</evidence>
<accession>A0AAV2PNQ5</accession>
<dbReference type="SMART" id="SM00184">
    <property type="entry name" value="RING"/>
    <property type="match status" value="1"/>
</dbReference>
<evidence type="ECO:0000256" key="1">
    <source>
        <dbReference type="ARBA" id="ARBA00022723"/>
    </source>
</evidence>
<keyword evidence="5" id="KW-0812">Transmembrane</keyword>
<dbReference type="InterPro" id="IPR050143">
    <property type="entry name" value="TRIM/RBCC"/>
</dbReference>
<keyword evidence="5" id="KW-1133">Transmembrane helix</keyword>
<feature type="transmembrane region" description="Helical" evidence="5">
    <location>
        <begin position="256"/>
        <end position="281"/>
    </location>
</feature>
<dbReference type="Pfam" id="PF13445">
    <property type="entry name" value="zf-RING_UBOX"/>
    <property type="match status" value="1"/>
</dbReference>
<keyword evidence="2 4" id="KW-0863">Zinc-finger</keyword>
<gene>
    <name evidence="7" type="ORF">MNOR_LOCUS2438</name>
</gene>
<evidence type="ECO:0000256" key="5">
    <source>
        <dbReference type="SAM" id="Phobius"/>
    </source>
</evidence>
<proteinExistence type="predicted"/>
<reference evidence="7 8" key="1">
    <citation type="submission" date="2024-05" db="EMBL/GenBank/DDBJ databases">
        <authorList>
            <person name="Wallberg A."/>
        </authorList>
    </citation>
    <scope>NUCLEOTIDE SEQUENCE [LARGE SCALE GENOMIC DNA]</scope>
</reference>
<evidence type="ECO:0000256" key="2">
    <source>
        <dbReference type="ARBA" id="ARBA00022771"/>
    </source>
</evidence>
<dbReference type="GO" id="GO:0008270">
    <property type="term" value="F:zinc ion binding"/>
    <property type="evidence" value="ECO:0007669"/>
    <property type="project" value="UniProtKB-KW"/>
</dbReference>
<dbReference type="InterPro" id="IPR013083">
    <property type="entry name" value="Znf_RING/FYVE/PHD"/>
</dbReference>
<evidence type="ECO:0000259" key="6">
    <source>
        <dbReference type="PROSITE" id="PS50089"/>
    </source>
</evidence>
<feature type="transmembrane region" description="Helical" evidence="5">
    <location>
        <begin position="462"/>
        <end position="484"/>
    </location>
</feature>
<name>A0AAV2PNQ5_MEGNR</name>
<feature type="transmembrane region" description="Helical" evidence="5">
    <location>
        <begin position="357"/>
        <end position="380"/>
    </location>
</feature>